<dbReference type="EMBL" id="AP019871">
    <property type="protein sequence ID" value="BBN13630.1"/>
    <property type="molecule type" value="Genomic_DNA"/>
</dbReference>
<accession>A0AAF6BNP6</accession>
<name>A0AAF6BNP6_MARPO</name>
<proteinExistence type="predicted"/>
<evidence type="ECO:0000256" key="1">
    <source>
        <dbReference type="SAM" id="MobiDB-lite"/>
    </source>
</evidence>
<feature type="region of interest" description="Disordered" evidence="1">
    <location>
        <begin position="32"/>
        <end position="52"/>
    </location>
</feature>
<evidence type="ECO:0000313" key="2">
    <source>
        <dbReference type="EMBL" id="BBN13630.1"/>
    </source>
</evidence>
<dbReference type="Proteomes" id="UP001162541">
    <property type="component" value="Chromosome 6"/>
</dbReference>
<feature type="compositionally biased region" description="Basic and acidic residues" evidence="1">
    <location>
        <begin position="35"/>
        <end position="52"/>
    </location>
</feature>
<organism evidence="2 3">
    <name type="scientific">Marchantia polymorpha subsp. ruderalis</name>
    <dbReference type="NCBI Taxonomy" id="1480154"/>
    <lineage>
        <taxon>Eukaryota</taxon>
        <taxon>Viridiplantae</taxon>
        <taxon>Streptophyta</taxon>
        <taxon>Embryophyta</taxon>
        <taxon>Marchantiophyta</taxon>
        <taxon>Marchantiopsida</taxon>
        <taxon>Marchantiidae</taxon>
        <taxon>Marchantiales</taxon>
        <taxon>Marchantiaceae</taxon>
        <taxon>Marchantia</taxon>
    </lineage>
</organism>
<sequence>MAVPQSCRRCRWQIAPAEEIAIPQVRIRNNFPGREWGREPRDPHNELDEQEHGASLTGSFAVHGRIHISPLRYLVHIVRRNPKNDHNTSDKNPCTIGLLPWLHYWAKDDPFQL</sequence>
<dbReference type="AlphaFoldDB" id="A0AAF6BNP6"/>
<gene>
    <name evidence="2" type="ORF">Mp_6g05090</name>
</gene>
<protein>
    <submittedName>
        <fullName evidence="2">Uncharacterized protein</fullName>
    </submittedName>
</protein>
<evidence type="ECO:0000313" key="3">
    <source>
        <dbReference type="Proteomes" id="UP001162541"/>
    </source>
</evidence>
<reference evidence="3" key="1">
    <citation type="journal article" date="2020" name="Curr. Biol.">
        <title>Chromatin organization in early land plants reveals an ancestral association between H3K27me3, transposons, and constitutive heterochromatin.</title>
        <authorList>
            <person name="Montgomery S.A."/>
            <person name="Tanizawa Y."/>
            <person name="Galik B."/>
            <person name="Wang N."/>
            <person name="Ito T."/>
            <person name="Mochizuki T."/>
            <person name="Akimcheva S."/>
            <person name="Bowman J.L."/>
            <person name="Cognat V."/>
            <person name="Marechal-Drouard L."/>
            <person name="Ekker H."/>
            <person name="Hong S.F."/>
            <person name="Kohchi T."/>
            <person name="Lin S.S."/>
            <person name="Liu L.D."/>
            <person name="Nakamura Y."/>
            <person name="Valeeva L.R."/>
            <person name="Shakirov E.V."/>
            <person name="Shippen D.E."/>
            <person name="Wei W.L."/>
            <person name="Yagura M."/>
            <person name="Yamaoka S."/>
            <person name="Yamato K.T."/>
            <person name="Liu C."/>
            <person name="Berger F."/>
        </authorList>
    </citation>
    <scope>NUCLEOTIDE SEQUENCE [LARGE SCALE GENOMIC DNA]</scope>
    <source>
        <strain evidence="3">Tak-1</strain>
    </source>
</reference>